<keyword evidence="1" id="KW-0812">Transmembrane</keyword>
<feature type="transmembrane region" description="Helical" evidence="1">
    <location>
        <begin position="78"/>
        <end position="99"/>
    </location>
</feature>
<evidence type="ECO:0000313" key="3">
    <source>
        <dbReference type="Proteomes" id="UP001283361"/>
    </source>
</evidence>
<keyword evidence="1" id="KW-0472">Membrane</keyword>
<evidence type="ECO:0000313" key="2">
    <source>
        <dbReference type="EMBL" id="KAK3775452.1"/>
    </source>
</evidence>
<proteinExistence type="predicted"/>
<keyword evidence="1" id="KW-1133">Transmembrane helix</keyword>
<comment type="caution">
    <text evidence="2">The sequence shown here is derived from an EMBL/GenBank/DDBJ whole genome shotgun (WGS) entry which is preliminary data.</text>
</comment>
<dbReference type="Proteomes" id="UP001283361">
    <property type="component" value="Unassembled WGS sequence"/>
</dbReference>
<organism evidence="2 3">
    <name type="scientific">Elysia crispata</name>
    <name type="common">lettuce slug</name>
    <dbReference type="NCBI Taxonomy" id="231223"/>
    <lineage>
        <taxon>Eukaryota</taxon>
        <taxon>Metazoa</taxon>
        <taxon>Spiralia</taxon>
        <taxon>Lophotrochozoa</taxon>
        <taxon>Mollusca</taxon>
        <taxon>Gastropoda</taxon>
        <taxon>Heterobranchia</taxon>
        <taxon>Euthyneura</taxon>
        <taxon>Panpulmonata</taxon>
        <taxon>Sacoglossa</taxon>
        <taxon>Placobranchoidea</taxon>
        <taxon>Plakobranchidae</taxon>
        <taxon>Elysia</taxon>
    </lineage>
</organism>
<evidence type="ECO:0000256" key="1">
    <source>
        <dbReference type="SAM" id="Phobius"/>
    </source>
</evidence>
<dbReference type="AlphaFoldDB" id="A0AAE0ZVM9"/>
<reference evidence="2" key="1">
    <citation type="journal article" date="2023" name="G3 (Bethesda)">
        <title>A reference genome for the long-term kleptoplast-retaining sea slug Elysia crispata morphotype clarki.</title>
        <authorList>
            <person name="Eastman K.E."/>
            <person name="Pendleton A.L."/>
            <person name="Shaikh M.A."/>
            <person name="Suttiyut T."/>
            <person name="Ogas R."/>
            <person name="Tomko P."/>
            <person name="Gavelis G."/>
            <person name="Widhalm J.R."/>
            <person name="Wisecaver J.H."/>
        </authorList>
    </citation>
    <scope>NUCLEOTIDE SEQUENCE</scope>
    <source>
        <strain evidence="2">ECLA1</strain>
    </source>
</reference>
<keyword evidence="3" id="KW-1185">Reference proteome</keyword>
<dbReference type="EMBL" id="JAWDGP010003317">
    <property type="protein sequence ID" value="KAK3775452.1"/>
    <property type="molecule type" value="Genomic_DNA"/>
</dbReference>
<accession>A0AAE0ZVM9</accession>
<sequence>MLTPLFTWGTQLPSPGLFLAKEIASSLPEVAVILCHREESCFKPEPLHRKAMLTGPNVFLIAQNILEAGCHRTKNSELWILIMGCNFSCAMAVAVAGLGTPG</sequence>
<name>A0AAE0ZVM9_9GAST</name>
<protein>
    <submittedName>
        <fullName evidence="2">Uncharacterized protein</fullName>
    </submittedName>
</protein>
<gene>
    <name evidence="2" type="ORF">RRG08_015299</name>
</gene>